<dbReference type="AlphaFoldDB" id="A0ABD1AG80"/>
<dbReference type="PANTHER" id="PTHR33103">
    <property type="entry name" value="OS01G0153900 PROTEIN"/>
    <property type="match status" value="1"/>
</dbReference>
<accession>A0ABD1AG80</accession>
<sequence>MAVSAKFSLKLLVDEKRNKVVLAEADQDFVDVLFGLLTLPMGTIAGLLEKHQKLRFVFVNSAICILFNLKDPFKTNDFCLTRFINKKPCLVFVD</sequence>
<evidence type="ECO:0000313" key="1">
    <source>
        <dbReference type="EMBL" id="KAL1205783.1"/>
    </source>
</evidence>
<gene>
    <name evidence="1" type="ORF">V5N11_029325</name>
</gene>
<dbReference type="Proteomes" id="UP001558713">
    <property type="component" value="Unassembled WGS sequence"/>
</dbReference>
<dbReference type="InterPro" id="IPR007750">
    <property type="entry name" value="DUF674"/>
</dbReference>
<organism evidence="1 2">
    <name type="scientific">Cardamine amara subsp. amara</name>
    <dbReference type="NCBI Taxonomy" id="228776"/>
    <lineage>
        <taxon>Eukaryota</taxon>
        <taxon>Viridiplantae</taxon>
        <taxon>Streptophyta</taxon>
        <taxon>Embryophyta</taxon>
        <taxon>Tracheophyta</taxon>
        <taxon>Spermatophyta</taxon>
        <taxon>Magnoliopsida</taxon>
        <taxon>eudicotyledons</taxon>
        <taxon>Gunneridae</taxon>
        <taxon>Pentapetalae</taxon>
        <taxon>rosids</taxon>
        <taxon>malvids</taxon>
        <taxon>Brassicales</taxon>
        <taxon>Brassicaceae</taxon>
        <taxon>Cardamineae</taxon>
        <taxon>Cardamine</taxon>
    </lineage>
</organism>
<dbReference type="PANTHER" id="PTHR33103:SF56">
    <property type="entry name" value="DUF674 FAMILY PROTEIN"/>
    <property type="match status" value="1"/>
</dbReference>
<dbReference type="Pfam" id="PF05056">
    <property type="entry name" value="DUF674"/>
    <property type="match status" value="1"/>
</dbReference>
<keyword evidence="2" id="KW-1185">Reference proteome</keyword>
<protein>
    <submittedName>
        <fullName evidence="1">Uncharacterized protein</fullName>
    </submittedName>
</protein>
<name>A0ABD1AG80_CARAN</name>
<proteinExistence type="predicted"/>
<reference evidence="1 2" key="1">
    <citation type="submission" date="2024-04" db="EMBL/GenBank/DDBJ databases">
        <title>Genome assembly C_amara_ONT_v2.</title>
        <authorList>
            <person name="Yant L."/>
            <person name="Moore C."/>
            <person name="Slenker M."/>
        </authorList>
    </citation>
    <scope>NUCLEOTIDE SEQUENCE [LARGE SCALE GENOMIC DNA]</scope>
    <source>
        <tissue evidence="1">Leaf</tissue>
    </source>
</reference>
<dbReference type="EMBL" id="JBANAX010000511">
    <property type="protein sequence ID" value="KAL1205783.1"/>
    <property type="molecule type" value="Genomic_DNA"/>
</dbReference>
<comment type="caution">
    <text evidence="1">The sequence shown here is derived from an EMBL/GenBank/DDBJ whole genome shotgun (WGS) entry which is preliminary data.</text>
</comment>
<evidence type="ECO:0000313" key="2">
    <source>
        <dbReference type="Proteomes" id="UP001558713"/>
    </source>
</evidence>